<dbReference type="GO" id="GO:0006313">
    <property type="term" value="P:DNA transposition"/>
    <property type="evidence" value="ECO:0007669"/>
    <property type="project" value="InterPro"/>
</dbReference>
<reference evidence="2" key="1">
    <citation type="submission" date="2019-01" db="EMBL/GenBank/DDBJ databases">
        <authorList>
            <consortium name="Genoscope - CEA"/>
            <person name="William W."/>
        </authorList>
    </citation>
    <scope>NUCLEOTIDE SEQUENCE</scope>
    <source>
        <strain evidence="2">CR-1</strain>
    </source>
</reference>
<dbReference type="SMART" id="SM01321">
    <property type="entry name" value="Y1_Tnp"/>
    <property type="match status" value="1"/>
</dbReference>
<dbReference type="EMBL" id="CAACVI010000034">
    <property type="protein sequence ID" value="VEN74718.1"/>
    <property type="molecule type" value="Genomic_DNA"/>
</dbReference>
<evidence type="ECO:0000259" key="1">
    <source>
        <dbReference type="SMART" id="SM01321"/>
    </source>
</evidence>
<dbReference type="PANTHER" id="PTHR34322">
    <property type="entry name" value="TRANSPOSASE, Y1_TNP DOMAIN-CONTAINING"/>
    <property type="match status" value="1"/>
</dbReference>
<dbReference type="InterPro" id="IPR036515">
    <property type="entry name" value="Transposase_17_sf"/>
</dbReference>
<dbReference type="GO" id="GO:0004803">
    <property type="term" value="F:transposase activity"/>
    <property type="evidence" value="ECO:0007669"/>
    <property type="project" value="InterPro"/>
</dbReference>
<dbReference type="PANTHER" id="PTHR34322:SF2">
    <property type="entry name" value="TRANSPOSASE IS200-LIKE DOMAIN-CONTAINING PROTEIN"/>
    <property type="match status" value="1"/>
</dbReference>
<dbReference type="Pfam" id="PF01797">
    <property type="entry name" value="Y1_Tnp"/>
    <property type="match status" value="1"/>
</dbReference>
<gene>
    <name evidence="2" type="ORF">EPICR_40305</name>
</gene>
<protein>
    <recommendedName>
        <fullName evidence="1">Transposase IS200-like domain-containing protein</fullName>
    </recommendedName>
</protein>
<dbReference type="AlphaFoldDB" id="A0A484HKG5"/>
<dbReference type="GO" id="GO:0003677">
    <property type="term" value="F:DNA binding"/>
    <property type="evidence" value="ECO:0007669"/>
    <property type="project" value="InterPro"/>
</dbReference>
<organism evidence="2">
    <name type="scientific">uncultured Desulfobacteraceae bacterium</name>
    <dbReference type="NCBI Taxonomy" id="218296"/>
    <lineage>
        <taxon>Bacteria</taxon>
        <taxon>Pseudomonadati</taxon>
        <taxon>Thermodesulfobacteriota</taxon>
        <taxon>Desulfobacteria</taxon>
        <taxon>Desulfobacterales</taxon>
        <taxon>Desulfobacteraceae</taxon>
        <taxon>environmental samples</taxon>
    </lineage>
</organism>
<sequence length="267" mass="31499">MARANRHHLKGHIWHITHRCHKREFLLKFSKDKLRWLKWLFEAKKRFGLCILNYTVTSNHVHLLVLDEKKDVIPKSIQLIAGRTAREYNQRKKRRGAFWEDRYHATAVDTSIYLIQCLTYIDLNMLRACVIQHPSEWKYGGYNEIQNPKQRYALINKQKLADLLGISDCEHGLRATHKSWVKEKLKQGLLYRDSAWTESVAVGGKEFVERVKFKLGTNAIGRKIVANKNNFEIREEQEPYNTVLGAEKAFLSPKNMYFWNVYPENTI</sequence>
<proteinExistence type="predicted"/>
<feature type="domain" description="Transposase IS200-like" evidence="1">
    <location>
        <begin position="9"/>
        <end position="124"/>
    </location>
</feature>
<evidence type="ECO:0000313" key="2">
    <source>
        <dbReference type="EMBL" id="VEN74718.1"/>
    </source>
</evidence>
<dbReference type="Gene3D" id="3.30.70.1290">
    <property type="entry name" value="Transposase IS200-like"/>
    <property type="match status" value="1"/>
</dbReference>
<dbReference type="InterPro" id="IPR002686">
    <property type="entry name" value="Transposase_17"/>
</dbReference>
<dbReference type="SUPFAM" id="SSF143422">
    <property type="entry name" value="Transposase IS200-like"/>
    <property type="match status" value="1"/>
</dbReference>
<accession>A0A484HKG5</accession>
<name>A0A484HKG5_9BACT</name>